<dbReference type="RefSeq" id="WP_010370159.1">
    <property type="nucleotide sequence ID" value="NZ_CP011925.1"/>
</dbReference>
<name>A0AAQ2EQN3_PSEO7</name>
<dbReference type="AlphaFoldDB" id="A0AAQ2EQN3"/>
<comment type="caution">
    <text evidence="1">The sequence shown here is derived from an EMBL/GenBank/DDBJ whole genome shotgun (WGS) entry which is preliminary data.</text>
</comment>
<dbReference type="Pfam" id="PF11720">
    <property type="entry name" value="Inhibitor_I78"/>
    <property type="match status" value="1"/>
</dbReference>
<evidence type="ECO:0000313" key="2">
    <source>
        <dbReference type="Proteomes" id="UP000305423"/>
    </source>
</evidence>
<accession>A0AAQ2EQN3</accession>
<organism evidence="1 2">
    <name type="scientific">Pseudoalteromonas piscicida</name>
    <dbReference type="NCBI Taxonomy" id="43662"/>
    <lineage>
        <taxon>Bacteria</taxon>
        <taxon>Pseudomonadati</taxon>
        <taxon>Pseudomonadota</taxon>
        <taxon>Gammaproteobacteria</taxon>
        <taxon>Alteromonadales</taxon>
        <taxon>Pseudoalteromonadaceae</taxon>
        <taxon>Pseudoalteromonas</taxon>
    </lineage>
</organism>
<dbReference type="InterPro" id="IPR021719">
    <property type="entry name" value="Prot_inh_I78"/>
</dbReference>
<sequence>MKMVQDIDYSKSLQTIVGKVVRVYQSGDMLTQDHQPQRLNIELNDAQQVVRMWWG</sequence>
<evidence type="ECO:0008006" key="3">
    <source>
        <dbReference type="Google" id="ProtNLM"/>
    </source>
</evidence>
<reference evidence="2" key="2">
    <citation type="submission" date="2019-06" db="EMBL/GenBank/DDBJ databases">
        <title>Co-occurence of chitin degradation, pigmentation and bioactivity in marine Pseudoalteromonas.</title>
        <authorList>
            <person name="Sonnenschein E.C."/>
            <person name="Bech P.K."/>
        </authorList>
    </citation>
    <scope>NUCLEOTIDE SEQUENCE [LARGE SCALE GENOMIC DNA]</scope>
    <source>
        <strain evidence="2">S1607</strain>
    </source>
</reference>
<evidence type="ECO:0000313" key="1">
    <source>
        <dbReference type="EMBL" id="TMN74255.1"/>
    </source>
</evidence>
<reference evidence="1 2" key="1">
    <citation type="submission" date="2017-12" db="EMBL/GenBank/DDBJ databases">
        <authorList>
            <person name="Paulsen S."/>
            <person name="Gram L.K."/>
        </authorList>
    </citation>
    <scope>NUCLEOTIDE SEQUENCE [LARGE SCALE GENOMIC DNA]</scope>
    <source>
        <strain evidence="1 2">S1607</strain>
    </source>
</reference>
<proteinExistence type="predicted"/>
<dbReference type="Proteomes" id="UP000305423">
    <property type="component" value="Unassembled WGS sequence"/>
</dbReference>
<gene>
    <name evidence="1" type="ORF">CWB74_19200</name>
</gene>
<protein>
    <recommendedName>
        <fullName evidence="3">Peptidase inhibitor I78 family protein</fullName>
    </recommendedName>
</protein>
<dbReference type="Gene3D" id="3.30.10.10">
    <property type="entry name" value="Trypsin Inhibitor V, subunit A"/>
    <property type="match status" value="1"/>
</dbReference>
<dbReference type="EMBL" id="PNEL01000058">
    <property type="protein sequence ID" value="TMN74255.1"/>
    <property type="molecule type" value="Genomic_DNA"/>
</dbReference>